<dbReference type="EMBL" id="JADGMS010000016">
    <property type="protein sequence ID" value="KAF9664604.1"/>
    <property type="molecule type" value="Genomic_DNA"/>
</dbReference>
<dbReference type="PANTHER" id="PTHR45180">
    <property type="entry name" value="OS01G0307686 PROTEIN"/>
    <property type="match status" value="1"/>
</dbReference>
<dbReference type="InterPro" id="IPR029063">
    <property type="entry name" value="SAM-dependent_MTases_sf"/>
</dbReference>
<dbReference type="OrthoDB" id="10027013at2759"/>
<comment type="caution">
    <text evidence="1">The sequence shown here is derived from an EMBL/GenBank/DDBJ whole genome shotgun (WGS) entry which is preliminary data.</text>
</comment>
<sequence length="371" mass="42572">MIRILHQFLPSNCPNRKTRPSNCPNRKSCYNFFQEIARIERLDHSMRGKTISRNKAKLSSTTVPIIASKNPTRDLVWDVGTGSGQAARSRWDIQESNRHRHKPKTTRVCTKTSQCELPPYCSCDARSEPEQTVSAQSSVDLVTIAQAMLVKWILKKPDGVIAAWCYTIPEVNDSVDSVLDQFDSIDSEPFWEPQLKLIDDKYRSIDFPFETVEGADHTGPFKFVAERLMDLDEYLTYLRSWSAYQTAKTKGVELLRDIMNESFKRAWNEDGHDRKAVKFPVYLRIGKGRAGIHRRSSFPAPPGVMEVILEMKRGGYMTDILNKHQMHNTKVNYLIHNLCSQISLLLHPRHLLQALAYKTTYLNQTKPSTNL</sequence>
<accession>A0A835JA73</accession>
<name>A0A835JA73_9ROSI</name>
<keyword evidence="2" id="KW-1185">Reference proteome</keyword>
<reference evidence="1 2" key="1">
    <citation type="submission" date="2020-10" db="EMBL/GenBank/DDBJ databases">
        <title>Plant Genome Project.</title>
        <authorList>
            <person name="Zhang R.-G."/>
        </authorList>
    </citation>
    <scope>NUCLEOTIDE SEQUENCE [LARGE SCALE GENOMIC DNA]</scope>
    <source>
        <strain evidence="1">FAFU-HL-1</strain>
        <tissue evidence="1">Leaf</tissue>
    </source>
</reference>
<gene>
    <name evidence="1" type="ORF">SADUNF_Sadunf16G0035700</name>
</gene>
<evidence type="ECO:0000313" key="2">
    <source>
        <dbReference type="Proteomes" id="UP000657918"/>
    </source>
</evidence>
<dbReference type="Proteomes" id="UP000657918">
    <property type="component" value="Chromosome 16"/>
</dbReference>
<protein>
    <submittedName>
        <fullName evidence="1">Uncharacterized protein</fullName>
    </submittedName>
</protein>
<organism evidence="1 2">
    <name type="scientific">Salix dunnii</name>
    <dbReference type="NCBI Taxonomy" id="1413687"/>
    <lineage>
        <taxon>Eukaryota</taxon>
        <taxon>Viridiplantae</taxon>
        <taxon>Streptophyta</taxon>
        <taxon>Embryophyta</taxon>
        <taxon>Tracheophyta</taxon>
        <taxon>Spermatophyta</taxon>
        <taxon>Magnoliopsida</taxon>
        <taxon>eudicotyledons</taxon>
        <taxon>Gunneridae</taxon>
        <taxon>Pentapetalae</taxon>
        <taxon>rosids</taxon>
        <taxon>fabids</taxon>
        <taxon>Malpighiales</taxon>
        <taxon>Salicaceae</taxon>
        <taxon>Saliceae</taxon>
        <taxon>Salix</taxon>
    </lineage>
</organism>
<dbReference type="AlphaFoldDB" id="A0A835JA73"/>
<dbReference type="PANTHER" id="PTHR45180:SF1">
    <property type="entry name" value="OS01G0307686 PROTEIN"/>
    <property type="match status" value="1"/>
</dbReference>
<dbReference type="Gene3D" id="3.40.50.150">
    <property type="entry name" value="Vaccinia Virus protein VP39"/>
    <property type="match status" value="1"/>
</dbReference>
<proteinExistence type="predicted"/>
<evidence type="ECO:0000313" key="1">
    <source>
        <dbReference type="EMBL" id="KAF9664604.1"/>
    </source>
</evidence>